<sequence length="104" mass="12356">MFSFVHIFFALYFKQCFIFFVRKCFFLTTVCRRPANMVQPQQKLPIVPQPTYFAVGPQPHDVTCPYCQAKAKTVMLRPILRCFSRRHYCSECGEYLGTYRRPQL</sequence>
<dbReference type="EMBL" id="CAJHJT010000056">
    <property type="protein sequence ID" value="CAD7013483.1"/>
    <property type="molecule type" value="Genomic_DNA"/>
</dbReference>
<gene>
    <name evidence="1" type="ORF">CCAP1982_LOCUS21545</name>
</gene>
<accession>A0A811VH41</accession>
<proteinExistence type="predicted"/>
<organism evidence="1 2">
    <name type="scientific">Ceratitis capitata</name>
    <name type="common">Mediterranean fruit fly</name>
    <name type="synonym">Tephritis capitata</name>
    <dbReference type="NCBI Taxonomy" id="7213"/>
    <lineage>
        <taxon>Eukaryota</taxon>
        <taxon>Metazoa</taxon>
        <taxon>Ecdysozoa</taxon>
        <taxon>Arthropoda</taxon>
        <taxon>Hexapoda</taxon>
        <taxon>Insecta</taxon>
        <taxon>Pterygota</taxon>
        <taxon>Neoptera</taxon>
        <taxon>Endopterygota</taxon>
        <taxon>Diptera</taxon>
        <taxon>Brachycera</taxon>
        <taxon>Muscomorpha</taxon>
        <taxon>Tephritoidea</taxon>
        <taxon>Tephritidae</taxon>
        <taxon>Ceratitis</taxon>
        <taxon>Ceratitis</taxon>
    </lineage>
</organism>
<comment type="caution">
    <text evidence="1">The sequence shown here is derived from an EMBL/GenBank/DDBJ whole genome shotgun (WGS) entry which is preliminary data.</text>
</comment>
<dbReference type="AlphaFoldDB" id="A0A811VH41"/>
<dbReference type="Proteomes" id="UP000606786">
    <property type="component" value="Unassembled WGS sequence"/>
</dbReference>
<dbReference type="OrthoDB" id="7886556at2759"/>
<keyword evidence="2" id="KW-1185">Reference proteome</keyword>
<evidence type="ECO:0000313" key="2">
    <source>
        <dbReference type="Proteomes" id="UP000606786"/>
    </source>
</evidence>
<name>A0A811VH41_CERCA</name>
<evidence type="ECO:0000313" key="1">
    <source>
        <dbReference type="EMBL" id="CAD7013483.1"/>
    </source>
</evidence>
<protein>
    <submittedName>
        <fullName evidence="1">(Mediterranean fruit fly) hypothetical protein</fullName>
    </submittedName>
</protein>
<reference evidence="1" key="1">
    <citation type="submission" date="2020-11" db="EMBL/GenBank/DDBJ databases">
        <authorList>
            <person name="Whitehead M."/>
        </authorList>
    </citation>
    <scope>NUCLEOTIDE SEQUENCE</scope>
    <source>
        <strain evidence="1">EGII</strain>
    </source>
</reference>